<dbReference type="EMBL" id="CAJHNH020002656">
    <property type="protein sequence ID" value="CAG5127344.1"/>
    <property type="molecule type" value="Genomic_DNA"/>
</dbReference>
<organism evidence="3 4">
    <name type="scientific">Candidula unifasciata</name>
    <dbReference type="NCBI Taxonomy" id="100452"/>
    <lineage>
        <taxon>Eukaryota</taxon>
        <taxon>Metazoa</taxon>
        <taxon>Spiralia</taxon>
        <taxon>Lophotrochozoa</taxon>
        <taxon>Mollusca</taxon>
        <taxon>Gastropoda</taxon>
        <taxon>Heterobranchia</taxon>
        <taxon>Euthyneura</taxon>
        <taxon>Panpulmonata</taxon>
        <taxon>Eupulmonata</taxon>
        <taxon>Stylommatophora</taxon>
        <taxon>Helicina</taxon>
        <taxon>Helicoidea</taxon>
        <taxon>Geomitridae</taxon>
        <taxon>Candidula</taxon>
    </lineage>
</organism>
<comment type="caution">
    <text evidence="3">The sequence shown here is derived from an EMBL/GenBank/DDBJ whole genome shotgun (WGS) entry which is preliminary data.</text>
</comment>
<dbReference type="InterPro" id="IPR017853">
    <property type="entry name" value="GH"/>
</dbReference>
<dbReference type="GO" id="GO:0005576">
    <property type="term" value="C:extracellular region"/>
    <property type="evidence" value="ECO:0007669"/>
    <property type="project" value="TreeGrafter"/>
</dbReference>
<evidence type="ECO:0000313" key="4">
    <source>
        <dbReference type="Proteomes" id="UP000678393"/>
    </source>
</evidence>
<dbReference type="GO" id="GO:0008061">
    <property type="term" value="F:chitin binding"/>
    <property type="evidence" value="ECO:0007669"/>
    <property type="project" value="InterPro"/>
</dbReference>
<sequence length="416" mass="47113">VCYMKRKGIGGLTFWTLERDDSTGVGCGRGKFPLIRTARIVCYVNNWGQYRQGKGRFLPENIDAMVCTHVVYAYAWIKNGVISPVRPEKEESENWREGLYHRVVHMKIFNPNMKVILAVGGYSAGSAGFEGVSQNSETRKAFSIHAVRFLHERKFDGLEVDWQYVTADFRLNNLLLLQALRSAFDEDARVTGRQRLLLTVALPSGKKHIDDGYGDEIESLIKFIDFVSLLTYDFHGSWDVNTGFHTALYARPGDTGEESYLNVDWVVRYYVSLGVPKELINIGVATYGRSFTLKEAHHNYVGAAVMRPGEPGPYTNQPGLLAYYEICDLKASGGRVVRDRVQMATYLYKDYQWVSYDDIATVTDKTCYVRDGGYGGILLWSLDYDDFTGDSCHEGRYPLMTVVFLILDNSNMKVCP</sequence>
<dbReference type="InterPro" id="IPR029070">
    <property type="entry name" value="Chitinase_insertion_sf"/>
</dbReference>
<proteinExistence type="predicted"/>
<feature type="domain" description="GH18" evidence="2">
    <location>
        <begin position="38"/>
        <end position="410"/>
    </location>
</feature>
<dbReference type="Gene3D" id="3.10.50.10">
    <property type="match status" value="1"/>
</dbReference>
<feature type="non-terminal residue" evidence="3">
    <location>
        <position position="416"/>
    </location>
</feature>
<dbReference type="PANTHER" id="PTHR11177:SF317">
    <property type="entry name" value="CHITINASE 12-RELATED"/>
    <property type="match status" value="1"/>
</dbReference>
<reference evidence="3" key="1">
    <citation type="submission" date="2021-04" db="EMBL/GenBank/DDBJ databases">
        <authorList>
            <consortium name="Molecular Ecology Group"/>
        </authorList>
    </citation>
    <scope>NUCLEOTIDE SEQUENCE</scope>
</reference>
<evidence type="ECO:0000313" key="3">
    <source>
        <dbReference type="EMBL" id="CAG5127344.1"/>
    </source>
</evidence>
<dbReference type="Gene3D" id="3.20.20.80">
    <property type="entry name" value="Glycosidases"/>
    <property type="match status" value="2"/>
</dbReference>
<dbReference type="PROSITE" id="PS51910">
    <property type="entry name" value="GH18_2"/>
    <property type="match status" value="2"/>
</dbReference>
<evidence type="ECO:0000256" key="1">
    <source>
        <dbReference type="ARBA" id="ARBA00023157"/>
    </source>
</evidence>
<keyword evidence="4" id="KW-1185">Reference proteome</keyword>
<keyword evidence="1" id="KW-1015">Disulfide bond</keyword>
<dbReference type="GO" id="GO:0004568">
    <property type="term" value="F:chitinase activity"/>
    <property type="evidence" value="ECO:0007669"/>
    <property type="project" value="TreeGrafter"/>
</dbReference>
<dbReference type="SMART" id="SM00636">
    <property type="entry name" value="Glyco_18"/>
    <property type="match status" value="1"/>
</dbReference>
<dbReference type="OrthoDB" id="73875at2759"/>
<evidence type="ECO:0000259" key="2">
    <source>
        <dbReference type="PROSITE" id="PS51910"/>
    </source>
</evidence>
<feature type="non-terminal residue" evidence="3">
    <location>
        <position position="1"/>
    </location>
</feature>
<dbReference type="Proteomes" id="UP000678393">
    <property type="component" value="Unassembled WGS sequence"/>
</dbReference>
<feature type="domain" description="GH18" evidence="2">
    <location>
        <begin position="1"/>
        <end position="45"/>
    </location>
</feature>
<dbReference type="GO" id="GO:0005975">
    <property type="term" value="P:carbohydrate metabolic process"/>
    <property type="evidence" value="ECO:0007669"/>
    <property type="project" value="InterPro"/>
</dbReference>
<dbReference type="InterPro" id="IPR050314">
    <property type="entry name" value="Glycosyl_Hydrlase_18"/>
</dbReference>
<gene>
    <name evidence="3" type="ORF">CUNI_LOCUS12902</name>
</gene>
<dbReference type="InterPro" id="IPR001223">
    <property type="entry name" value="Glyco_hydro18_cat"/>
</dbReference>
<dbReference type="GO" id="GO:0006032">
    <property type="term" value="P:chitin catabolic process"/>
    <property type="evidence" value="ECO:0007669"/>
    <property type="project" value="TreeGrafter"/>
</dbReference>
<dbReference type="Pfam" id="PF00704">
    <property type="entry name" value="Glyco_hydro_18"/>
    <property type="match status" value="1"/>
</dbReference>
<dbReference type="PANTHER" id="PTHR11177">
    <property type="entry name" value="CHITINASE"/>
    <property type="match status" value="1"/>
</dbReference>
<accession>A0A8S3ZCS0</accession>
<dbReference type="FunFam" id="3.10.50.10:FF:000001">
    <property type="entry name" value="Chitinase 3-like 1"/>
    <property type="match status" value="1"/>
</dbReference>
<dbReference type="InterPro" id="IPR011583">
    <property type="entry name" value="Chitinase_II/V-like_cat"/>
</dbReference>
<dbReference type="SUPFAM" id="SSF51445">
    <property type="entry name" value="(Trans)glycosidases"/>
    <property type="match status" value="1"/>
</dbReference>
<dbReference type="SUPFAM" id="SSF54556">
    <property type="entry name" value="Chitinase insertion domain"/>
    <property type="match status" value="1"/>
</dbReference>
<dbReference type="AlphaFoldDB" id="A0A8S3ZCS0"/>
<protein>
    <recommendedName>
        <fullName evidence="2">GH18 domain-containing protein</fullName>
    </recommendedName>
</protein>
<name>A0A8S3ZCS0_9EUPU</name>